<dbReference type="EMBL" id="AAAIXK010000012">
    <property type="protein sequence ID" value="EAC5551933.1"/>
    <property type="molecule type" value="Genomic_DNA"/>
</dbReference>
<dbReference type="EMBL" id="AAKFCP010000037">
    <property type="protein sequence ID" value="ECR2347303.1"/>
    <property type="molecule type" value="Genomic_DNA"/>
</dbReference>
<evidence type="ECO:0000313" key="6">
    <source>
        <dbReference type="EMBL" id="HAA8491749.1"/>
    </source>
</evidence>
<dbReference type="AlphaFoldDB" id="A0A686BW85"/>
<gene>
    <name evidence="2" type="ORF">ARY78_16085</name>
    <name evidence="3" type="ORF">F1F65_15325</name>
    <name evidence="4" type="ORF">F6515_14850</name>
    <name evidence="5" type="ORF">GHH22_15415</name>
    <name evidence="6" type="ORF">GHO09_14730</name>
</gene>
<dbReference type="EMBL" id="DAAEEB010000016">
    <property type="protein sequence ID" value="HAA8054523.1"/>
    <property type="molecule type" value="Genomic_DNA"/>
</dbReference>
<reference evidence="5 9" key="1">
    <citation type="journal article" date="2018" name="Genome Biol.">
        <title>SKESA: strategic k-mer extension for scrupulous assemblies.</title>
        <authorList>
            <person name="Souvorov A."/>
            <person name="Agarwala R."/>
            <person name="Lipman D.J."/>
        </authorList>
    </citation>
    <scope>NUCLEOTIDE SEQUENCE [LARGE SCALE GENOMIC DNA]</scope>
    <source>
        <strain evidence="5">09CEB371LM</strain>
        <strain evidence="6">Sam_F526FDD3-C0F7-43DB-B204-E231FEF9C926</strain>
    </source>
</reference>
<evidence type="ECO:0000313" key="3">
    <source>
        <dbReference type="EMBL" id="ECR2347303.1"/>
    </source>
</evidence>
<dbReference type="RefSeq" id="WP_031642421.1">
    <property type="nucleotide sequence ID" value="NZ_CP168882.1"/>
</dbReference>
<reference evidence="5" key="4">
    <citation type="submission" date="2019-10" db="EMBL/GenBank/DDBJ databases">
        <authorList>
            <consortium name="NCBI Pathogen Detection Project"/>
        </authorList>
    </citation>
    <scope>NUCLEOTIDE SEQUENCE</scope>
    <source>
        <strain evidence="5">09CEB371LM</strain>
        <strain evidence="6">Sam_F526FDD3-C0F7-43DB-B204-E231FEF9C926</strain>
    </source>
</reference>
<organism evidence="3">
    <name type="scientific">Listeria monocytogenes</name>
    <dbReference type="NCBI Taxonomy" id="1639"/>
    <lineage>
        <taxon>Bacteria</taxon>
        <taxon>Bacillati</taxon>
        <taxon>Bacillota</taxon>
        <taxon>Bacilli</taxon>
        <taxon>Bacillales</taxon>
        <taxon>Listeriaceae</taxon>
        <taxon>Listeria</taxon>
    </lineage>
</organism>
<evidence type="ECO:0000313" key="7">
    <source>
        <dbReference type="Proteomes" id="UP000365297"/>
    </source>
</evidence>
<dbReference type="EMBL" id="AALGDA010000083">
    <property type="protein sequence ID" value="ECY9784254.1"/>
    <property type="molecule type" value="Genomic_DNA"/>
</dbReference>
<name>A0A686BW85_LISMN</name>
<dbReference type="Proteomes" id="UP000365297">
    <property type="component" value="Unassembled WGS sequence"/>
</dbReference>
<comment type="caution">
    <text evidence="3">The sequence shown here is derived from an EMBL/GenBank/DDBJ whole genome shotgun (WGS) entry which is preliminary data.</text>
</comment>
<proteinExistence type="predicted"/>
<feature type="domain" description="Type VII secretion system protein EssD-like" evidence="1">
    <location>
        <begin position="78"/>
        <end position="208"/>
    </location>
</feature>
<dbReference type="InterPro" id="IPR044929">
    <property type="entry name" value="DNA/RNA_non-sp_Endonuclease_sf"/>
</dbReference>
<dbReference type="Proteomes" id="UP000840567">
    <property type="component" value="Unassembled WGS sequence"/>
</dbReference>
<evidence type="ECO:0000313" key="9">
    <source>
        <dbReference type="Proteomes" id="UP000840567"/>
    </source>
</evidence>
<dbReference type="InterPro" id="IPR044927">
    <property type="entry name" value="Endonuclea_NS_2"/>
</dbReference>
<reference evidence="3" key="3">
    <citation type="submission" date="2019-09" db="EMBL/GenBank/DDBJ databases">
        <authorList>
            <consortium name="GenomeTrakr: Next Generation Sequencing Network for Food Pathogen Tracability"/>
        </authorList>
    </citation>
    <scope>NUCLEOTIDE SEQUENCE</scope>
    <source>
        <strain evidence="2 7">FDA00007096</strain>
        <strain evidence="3">FDA00014666</strain>
    </source>
</reference>
<dbReference type="Proteomes" id="UP000840039">
    <property type="component" value="Unassembled WGS sequence"/>
</dbReference>
<dbReference type="EMBL" id="DAAEQL010000013">
    <property type="protein sequence ID" value="HAA8491749.1"/>
    <property type="molecule type" value="Genomic_DNA"/>
</dbReference>
<accession>A0A686BW85</accession>
<evidence type="ECO:0000313" key="4">
    <source>
        <dbReference type="EMBL" id="ECY9784254.1"/>
    </source>
</evidence>
<reference evidence="4 8" key="2">
    <citation type="submission" date="2019-09" db="EMBL/GenBank/DDBJ databases">
        <authorList>
            <consortium name="PulseNet: The National Subtyping Network for Foodborne Disease Surveillance"/>
            <person name="Tarr C.L."/>
            <person name="Trees E."/>
            <person name="Katz L.S."/>
            <person name="Carleton-Romer H.A."/>
            <person name="Stroika S."/>
            <person name="Kucerova Z."/>
            <person name="Roache K.F."/>
            <person name="Sabol A.L."/>
            <person name="Besser J."/>
            <person name="Gerner-Smidt P."/>
        </authorList>
    </citation>
    <scope>NUCLEOTIDE SEQUENCE [LARGE SCALE GENOMIC DNA]</scope>
    <source>
        <strain evidence="4 8">PNUSAL005692</strain>
    </source>
</reference>
<protein>
    <submittedName>
        <fullName evidence="3">DNA-entry nuclease</fullName>
    </submittedName>
</protein>
<evidence type="ECO:0000313" key="2">
    <source>
        <dbReference type="EMBL" id="EAC5551933.1"/>
    </source>
</evidence>
<evidence type="ECO:0000259" key="1">
    <source>
        <dbReference type="Pfam" id="PF13930"/>
    </source>
</evidence>
<dbReference type="Pfam" id="PF13930">
    <property type="entry name" value="Endonuclea_NS_2"/>
    <property type="match status" value="1"/>
</dbReference>
<evidence type="ECO:0000313" key="5">
    <source>
        <dbReference type="EMBL" id="HAA8054523.1"/>
    </source>
</evidence>
<evidence type="ECO:0000313" key="8">
    <source>
        <dbReference type="Proteomes" id="UP000489121"/>
    </source>
</evidence>
<dbReference type="Proteomes" id="UP000489121">
    <property type="component" value="Unassembled WGS sequence"/>
</dbReference>
<dbReference type="Gene3D" id="3.40.570.10">
    <property type="entry name" value="Extracellular Endonuclease, subunit A"/>
    <property type="match status" value="1"/>
</dbReference>
<sequence>MKKKRVLTSILTLIILVLVTVSGYVVKNWEIYFPTVSFDEGTNIISEKIPTLAKVKYKGNQVISINNQIPIFTEGDLSLKNGSWQKFSDLDSLNRVGEANAMLHNSMMPQDERESLYINPTGWKNKKTRTGWLYNRAHLVGFQLTGENNNPKNLMTATRSLNTPYMLEYENRVANYLHETNNHVRYRVTPIFKDNELVARGVEMQAQSIEDDKLQFHVYIFNIEEGMEINYADGTSKVERTDE</sequence>